<reference evidence="1 2" key="1">
    <citation type="submission" date="2023-04" db="EMBL/GenBank/DDBJ databases">
        <authorList>
            <person name="Hsu D."/>
        </authorList>
    </citation>
    <scope>NUCLEOTIDE SEQUENCE [LARGE SCALE GENOMIC DNA]</scope>
    <source>
        <strain evidence="1 2">MK1</strain>
    </source>
</reference>
<sequence>MPALKPGAAGPQKVQAEKISNQLKQTIGSLKKTLLGSNEISAGQVNRALDEGKYVVENFVQYQQTLGTDLDDMRELTSLLKRQMRKF</sequence>
<dbReference type="Proteomes" id="UP001329915">
    <property type="component" value="Chromosome"/>
</dbReference>
<dbReference type="EMBL" id="CP121694">
    <property type="protein sequence ID" value="WRO22090.1"/>
    <property type="molecule type" value="Genomic_DNA"/>
</dbReference>
<evidence type="ECO:0000313" key="1">
    <source>
        <dbReference type="EMBL" id="WRO22090.1"/>
    </source>
</evidence>
<proteinExistence type="predicted"/>
<keyword evidence="2" id="KW-1185">Reference proteome</keyword>
<evidence type="ECO:0000313" key="2">
    <source>
        <dbReference type="Proteomes" id="UP001329915"/>
    </source>
</evidence>
<organism evidence="1 2">
    <name type="scientific">Metallumcola ferriviriculae</name>
    <dbReference type="NCBI Taxonomy" id="3039180"/>
    <lineage>
        <taxon>Bacteria</taxon>
        <taxon>Bacillati</taxon>
        <taxon>Bacillota</taxon>
        <taxon>Clostridia</taxon>
        <taxon>Neomoorellales</taxon>
        <taxon>Desulfitibacteraceae</taxon>
        <taxon>Metallumcola</taxon>
    </lineage>
</organism>
<accession>A0AAU0UMD9</accession>
<gene>
    <name evidence="1" type="ORF">MFMK1_001913</name>
</gene>
<dbReference type="KEGG" id="dbc:MFMK1_001913"/>
<dbReference type="AlphaFoldDB" id="A0AAU0UMD9"/>
<name>A0AAU0UMD9_9FIRM</name>
<protein>
    <submittedName>
        <fullName evidence="1">Uncharacterized protein</fullName>
    </submittedName>
</protein>
<dbReference type="RefSeq" id="WP_366921508.1">
    <property type="nucleotide sequence ID" value="NZ_CP121694.1"/>
</dbReference>